<accession>A0A392VMC8</accession>
<name>A0A392VMC8_9FABA</name>
<organism evidence="1 2">
    <name type="scientific">Trifolium medium</name>
    <dbReference type="NCBI Taxonomy" id="97028"/>
    <lineage>
        <taxon>Eukaryota</taxon>
        <taxon>Viridiplantae</taxon>
        <taxon>Streptophyta</taxon>
        <taxon>Embryophyta</taxon>
        <taxon>Tracheophyta</taxon>
        <taxon>Spermatophyta</taxon>
        <taxon>Magnoliopsida</taxon>
        <taxon>eudicotyledons</taxon>
        <taxon>Gunneridae</taxon>
        <taxon>Pentapetalae</taxon>
        <taxon>rosids</taxon>
        <taxon>fabids</taxon>
        <taxon>Fabales</taxon>
        <taxon>Fabaceae</taxon>
        <taxon>Papilionoideae</taxon>
        <taxon>50 kb inversion clade</taxon>
        <taxon>NPAAA clade</taxon>
        <taxon>Hologalegina</taxon>
        <taxon>IRL clade</taxon>
        <taxon>Trifolieae</taxon>
        <taxon>Trifolium</taxon>
    </lineage>
</organism>
<keyword evidence="2" id="KW-1185">Reference proteome</keyword>
<evidence type="ECO:0000313" key="1">
    <source>
        <dbReference type="EMBL" id="MCI89496.1"/>
    </source>
</evidence>
<sequence>MDLTLEHENRELREEVATLRAGMDRLNAMVEGLMAAQ</sequence>
<dbReference type="Proteomes" id="UP000265520">
    <property type="component" value="Unassembled WGS sequence"/>
</dbReference>
<evidence type="ECO:0000313" key="2">
    <source>
        <dbReference type="Proteomes" id="UP000265520"/>
    </source>
</evidence>
<dbReference type="EMBL" id="LXQA011220713">
    <property type="protein sequence ID" value="MCI89496.1"/>
    <property type="molecule type" value="Genomic_DNA"/>
</dbReference>
<dbReference type="AlphaFoldDB" id="A0A392VMC8"/>
<reference evidence="1 2" key="1">
    <citation type="journal article" date="2018" name="Front. Plant Sci.">
        <title>Red Clover (Trifolium pratense) and Zigzag Clover (T. medium) - A Picture of Genomic Similarities and Differences.</title>
        <authorList>
            <person name="Dluhosova J."/>
            <person name="Istvanek J."/>
            <person name="Nedelnik J."/>
            <person name="Repkova J."/>
        </authorList>
    </citation>
    <scope>NUCLEOTIDE SEQUENCE [LARGE SCALE GENOMIC DNA]</scope>
    <source>
        <strain evidence="2">cv. 10/8</strain>
        <tissue evidence="1">Leaf</tissue>
    </source>
</reference>
<proteinExistence type="predicted"/>
<feature type="non-terminal residue" evidence="1">
    <location>
        <position position="37"/>
    </location>
</feature>
<comment type="caution">
    <text evidence="1">The sequence shown here is derived from an EMBL/GenBank/DDBJ whole genome shotgun (WGS) entry which is preliminary data.</text>
</comment>
<protein>
    <submittedName>
        <fullName evidence="1">Uncharacterized protein</fullName>
    </submittedName>
</protein>